<accession>A0A2G3E6U7</accession>
<dbReference type="NCBIfam" id="TIGR01484">
    <property type="entry name" value="HAD-SF-IIB"/>
    <property type="match status" value="1"/>
</dbReference>
<dbReference type="PANTHER" id="PTHR10000:SF55">
    <property type="entry name" value="5-AMINO-6-(5-PHOSPHO-D-RIBITYLAMINO)URACIL PHOSPHATASE YCSE"/>
    <property type="match status" value="1"/>
</dbReference>
<dbReference type="NCBIfam" id="TIGR00099">
    <property type="entry name" value="Cof-subfamily"/>
    <property type="match status" value="1"/>
</dbReference>
<dbReference type="PANTHER" id="PTHR10000">
    <property type="entry name" value="PHOSPHOSERINE PHOSPHATASE"/>
    <property type="match status" value="1"/>
</dbReference>
<dbReference type="SUPFAM" id="SSF56784">
    <property type="entry name" value="HAD-like"/>
    <property type="match status" value="1"/>
</dbReference>
<dbReference type="PRINTS" id="PR00119">
    <property type="entry name" value="CATATPASE"/>
</dbReference>
<dbReference type="SFLD" id="SFLDG01140">
    <property type="entry name" value="C2.B:_Phosphomannomutase_and_P"/>
    <property type="match status" value="1"/>
</dbReference>
<dbReference type="Gene3D" id="3.30.1240.10">
    <property type="match status" value="1"/>
</dbReference>
<protein>
    <submittedName>
        <fullName evidence="1">HAD family hydrolase</fullName>
    </submittedName>
</protein>
<evidence type="ECO:0000313" key="2">
    <source>
        <dbReference type="Proteomes" id="UP000224563"/>
    </source>
</evidence>
<reference evidence="1 2" key="1">
    <citation type="submission" date="2017-10" db="EMBL/GenBank/DDBJ databases">
        <title>Resolving the taxonomy of Roseburia spp., Eubacterium rectale and Agathobacter spp. through phylogenomic analysis.</title>
        <authorList>
            <person name="Sheridan P.O."/>
            <person name="Walker A.W."/>
            <person name="Duncan S.H."/>
            <person name="Scott K.P."/>
            <person name="Toole P.W.O."/>
            <person name="Luis P."/>
            <person name="Flint H.J."/>
        </authorList>
    </citation>
    <scope>NUCLEOTIDE SEQUENCE [LARGE SCALE GENOMIC DNA]</scope>
    <source>
        <strain evidence="1 2">JK623</strain>
    </source>
</reference>
<dbReference type="EMBL" id="PDYG01000001">
    <property type="protein sequence ID" value="PHU38964.1"/>
    <property type="molecule type" value="Genomic_DNA"/>
</dbReference>
<organism evidence="1 2">
    <name type="scientific">Agathobacter ruminis</name>
    <dbReference type="NCBI Taxonomy" id="1712665"/>
    <lineage>
        <taxon>Bacteria</taxon>
        <taxon>Bacillati</taxon>
        <taxon>Bacillota</taxon>
        <taxon>Clostridia</taxon>
        <taxon>Lachnospirales</taxon>
        <taxon>Lachnospiraceae</taxon>
        <taxon>Agathobacter</taxon>
    </lineage>
</organism>
<dbReference type="InterPro" id="IPR036412">
    <property type="entry name" value="HAD-like_sf"/>
</dbReference>
<dbReference type="GO" id="GO:0016791">
    <property type="term" value="F:phosphatase activity"/>
    <property type="evidence" value="ECO:0007669"/>
    <property type="project" value="TreeGrafter"/>
</dbReference>
<keyword evidence="2" id="KW-1185">Reference proteome</keyword>
<dbReference type="CDD" id="cd07516">
    <property type="entry name" value="HAD_Pase"/>
    <property type="match status" value="1"/>
</dbReference>
<dbReference type="GO" id="GO:0005829">
    <property type="term" value="C:cytosol"/>
    <property type="evidence" value="ECO:0007669"/>
    <property type="project" value="TreeGrafter"/>
</dbReference>
<dbReference type="InterPro" id="IPR006379">
    <property type="entry name" value="HAD-SF_hydro_IIB"/>
</dbReference>
<comment type="caution">
    <text evidence="1">The sequence shown here is derived from an EMBL/GenBank/DDBJ whole genome shotgun (WGS) entry which is preliminary data.</text>
</comment>
<dbReference type="Pfam" id="PF08282">
    <property type="entry name" value="Hydrolase_3"/>
    <property type="match status" value="1"/>
</dbReference>
<keyword evidence="1" id="KW-0378">Hydrolase</keyword>
<evidence type="ECO:0000313" key="1">
    <source>
        <dbReference type="EMBL" id="PHU38964.1"/>
    </source>
</evidence>
<dbReference type="AlphaFoldDB" id="A0A2G3E6U7"/>
<dbReference type="GO" id="GO:0000287">
    <property type="term" value="F:magnesium ion binding"/>
    <property type="evidence" value="ECO:0007669"/>
    <property type="project" value="TreeGrafter"/>
</dbReference>
<dbReference type="Gene3D" id="3.40.50.1000">
    <property type="entry name" value="HAD superfamily/HAD-like"/>
    <property type="match status" value="1"/>
</dbReference>
<dbReference type="InterPro" id="IPR023214">
    <property type="entry name" value="HAD_sf"/>
</dbReference>
<dbReference type="SFLD" id="SFLDS00003">
    <property type="entry name" value="Haloacid_Dehalogenase"/>
    <property type="match status" value="1"/>
</dbReference>
<dbReference type="Proteomes" id="UP000224563">
    <property type="component" value="Unassembled WGS sequence"/>
</dbReference>
<reference evidence="1 2" key="2">
    <citation type="submission" date="2017-10" db="EMBL/GenBank/DDBJ databases">
        <authorList>
            <person name="Banno H."/>
            <person name="Chua N.-H."/>
        </authorList>
    </citation>
    <scope>NUCLEOTIDE SEQUENCE [LARGE SCALE GENOMIC DNA]</scope>
    <source>
        <strain evidence="1 2">JK623</strain>
    </source>
</reference>
<gene>
    <name evidence="1" type="ORF">CSX02_00020</name>
</gene>
<sequence>MKLVAIDLDGTLFDNHSQVPQANREAIINMAENGIYPVISTGRPFNGIPAPLKEDLPFAYAITSNGAGVYEVKTGKCIFEAPMPADLILPIIDYLDTKHCHMDAFINGIGVSTFRCKEHGKKLPLPASLLEYVLHSRKRVERLQDYITQNQYSVQKMTLNFYNDKNGVAVDREEIREYLTANEQVDVVCGGYNNLEFTRHGVNKGLGLQKLAEHLNLTIDETMAIGDTENDLSIVKAAGIGVAMGNATDEIKEASDYITDTNEQSGVASAIYHFCGDSLRNHE</sequence>
<proteinExistence type="predicted"/>
<dbReference type="InterPro" id="IPR000150">
    <property type="entry name" value="Cof"/>
</dbReference>
<name>A0A2G3E6U7_9FIRM</name>